<protein>
    <submittedName>
        <fullName evidence="2">Uncharacterized protein</fullName>
    </submittedName>
</protein>
<evidence type="ECO:0000256" key="1">
    <source>
        <dbReference type="SAM" id="MobiDB-lite"/>
    </source>
</evidence>
<comment type="caution">
    <text evidence="2">The sequence shown here is derived from an EMBL/GenBank/DDBJ whole genome shotgun (WGS) entry which is preliminary data.</text>
</comment>
<dbReference type="AlphaFoldDB" id="A0A101J6M2"/>
<feature type="region of interest" description="Disordered" evidence="1">
    <location>
        <begin position="118"/>
        <end position="137"/>
    </location>
</feature>
<sequence length="137" mass="15541">MSRFAEVIVLASNEEETMEPLTRPDDSREWSGCFTDIGHGMFGGWAIEFVRRSRWIGLLEHLESLPWKSPHSVQVLVHDEEDECFGLWMIHDGRLVEIPLPRTRRAFWPSPFTGEVDPDSPGILIRTDGPGGWPDGG</sequence>
<name>A0A101J6M2_9ACTN</name>
<dbReference type="RefSeq" id="WP_062715030.1">
    <property type="nucleotide sequence ID" value="NZ_LLZG01000412.1"/>
</dbReference>
<evidence type="ECO:0000313" key="3">
    <source>
        <dbReference type="Proteomes" id="UP000053923"/>
    </source>
</evidence>
<dbReference type="EMBL" id="LLZG01000412">
    <property type="protein sequence ID" value="KUL21051.1"/>
    <property type="molecule type" value="Genomic_DNA"/>
</dbReference>
<reference evidence="3" key="1">
    <citation type="submission" date="2015-10" db="EMBL/GenBank/DDBJ databases">
        <authorList>
            <person name="Ju K.-S."/>
            <person name="Doroghazi J.R."/>
            <person name="Metcalf W.W."/>
        </authorList>
    </citation>
    <scope>NUCLEOTIDE SEQUENCE [LARGE SCALE GENOMIC DNA]</scope>
    <source>
        <strain evidence="3">NRRL 3151</strain>
    </source>
</reference>
<gene>
    <name evidence="2" type="ORF">ADL12_46680</name>
</gene>
<proteinExistence type="predicted"/>
<organism evidence="2 3">
    <name type="scientific">Streptomyces regalis</name>
    <dbReference type="NCBI Taxonomy" id="68262"/>
    <lineage>
        <taxon>Bacteria</taxon>
        <taxon>Bacillati</taxon>
        <taxon>Actinomycetota</taxon>
        <taxon>Actinomycetes</taxon>
        <taxon>Kitasatosporales</taxon>
        <taxon>Streptomycetaceae</taxon>
        <taxon>Streptomyces</taxon>
    </lineage>
</organism>
<dbReference type="OrthoDB" id="4552613at2"/>
<accession>A0A101J6M2</accession>
<dbReference type="Proteomes" id="UP000053923">
    <property type="component" value="Unassembled WGS sequence"/>
</dbReference>
<keyword evidence="3" id="KW-1185">Reference proteome</keyword>
<evidence type="ECO:0000313" key="2">
    <source>
        <dbReference type="EMBL" id="KUL21051.1"/>
    </source>
</evidence>